<accession>A0A514A8R6</accession>
<sequence>MKELNSADYERMMVEAAGGLNLNKPVVQKLDVVAEQIKRSVVVVQDDFSFRDSFFDRIARRGGIVRIVG</sequence>
<proteinExistence type="predicted"/>
<name>A0A514A8R6_9CAUD</name>
<dbReference type="GeneID" id="55620383"/>
<evidence type="ECO:0000313" key="1">
    <source>
        <dbReference type="EMBL" id="QDH49597.1"/>
    </source>
</evidence>
<dbReference type="KEGG" id="vg:55620383"/>
<reference evidence="2 3" key="1">
    <citation type="submission" date="2019-06" db="EMBL/GenBank/DDBJ databases">
        <authorList>
            <person name="Fakulujo A."/>
            <person name="Fiaz D."/>
            <person name="Garg S."/>
            <person name="Gordon G."/>
            <person name="Haider Z."/>
            <person name="Hale A."/>
            <person name="Hodges K."/>
            <person name="Jacob L."/>
            <person name="Kandil F."/>
            <person name="Kincaid V."/>
            <person name="Melchor-Guerra M."/>
            <person name="Morrelli A."/>
            <person name="Morris R."/>
            <person name="Nawaz M."/>
            <person name="Nguyen N."/>
            <person name="Omair A."/>
            <person name="Pray J."/>
            <person name="Saleem H."/>
            <person name="Saravane K."/>
            <person name="Sharma A."/>
            <person name="Singh A."/>
            <person name="Walston M."/>
            <person name="Zaman H."/>
            <person name="Puthuveetil N."/>
            <person name="Do L."/>
            <person name="Islam N."/>
            <person name="Johnson A."/>
        </authorList>
    </citation>
    <scope>NUCLEOTIDE SEQUENCE [LARGE SCALE GENOMIC DNA]</scope>
</reference>
<keyword evidence="3" id="KW-1185">Reference proteome</keyword>
<dbReference type="EMBL" id="MN038177">
    <property type="protein sequence ID" value="QDH49668.1"/>
    <property type="molecule type" value="Genomic_DNA"/>
</dbReference>
<protein>
    <submittedName>
        <fullName evidence="2">Uncharacterized protein</fullName>
    </submittedName>
</protein>
<evidence type="ECO:0000313" key="2">
    <source>
        <dbReference type="EMBL" id="QDH49668.1"/>
    </source>
</evidence>
<dbReference type="RefSeq" id="YP_009849835.1">
    <property type="nucleotide sequence ID" value="NC_048796.1"/>
</dbReference>
<gene>
    <name evidence="2" type="primary">3</name>
    <name evidence="1" type="synonym">105</name>
    <name evidence="1" type="ORF">KYLE_109</name>
    <name evidence="2" type="ORF">KYLE_3</name>
</gene>
<evidence type="ECO:0000313" key="3">
    <source>
        <dbReference type="Proteomes" id="UP000319711"/>
    </source>
</evidence>
<dbReference type="EMBL" id="MN038177">
    <property type="protein sequence ID" value="QDH49597.1"/>
    <property type="molecule type" value="Genomic_DNA"/>
</dbReference>
<organism evidence="2 3">
    <name type="scientific">Pantoea phage Kyle</name>
    <dbReference type="NCBI Taxonomy" id="2589665"/>
    <lineage>
        <taxon>Viruses</taxon>
        <taxon>Duplodnaviria</taxon>
        <taxon>Heunggongvirae</taxon>
        <taxon>Uroviricota</taxon>
        <taxon>Caudoviricetes</taxon>
        <taxon>Lindbergviridae</taxon>
        <taxon>Kylevirus</taxon>
        <taxon>Kylevirus kyle</taxon>
    </lineage>
</organism>
<dbReference type="Proteomes" id="UP000319711">
    <property type="component" value="Segment"/>
</dbReference>